<evidence type="ECO:0000313" key="2">
    <source>
        <dbReference type="EMBL" id="BES81816.1"/>
    </source>
</evidence>
<dbReference type="EMBL" id="AP028907">
    <property type="protein sequence ID" value="BES81816.1"/>
    <property type="molecule type" value="Genomic_DNA"/>
</dbReference>
<keyword evidence="3" id="KW-1185">Reference proteome</keyword>
<evidence type="ECO:0000259" key="1">
    <source>
        <dbReference type="Pfam" id="PF01850"/>
    </source>
</evidence>
<accession>A0ABN6ZUB1</accession>
<dbReference type="Proteomes" id="UP001341135">
    <property type="component" value="Chromosome"/>
</dbReference>
<dbReference type="InterPro" id="IPR002716">
    <property type="entry name" value="PIN_dom"/>
</dbReference>
<dbReference type="PANTHER" id="PTHR35901">
    <property type="entry name" value="RIBONUCLEASE VAPC3"/>
    <property type="match status" value="1"/>
</dbReference>
<dbReference type="RefSeq" id="WP_338248550.1">
    <property type="nucleotide sequence ID" value="NZ_AP028907.1"/>
</dbReference>
<proteinExistence type="predicted"/>
<dbReference type="PANTHER" id="PTHR35901:SF1">
    <property type="entry name" value="EXONUCLEASE VAPC9"/>
    <property type="match status" value="1"/>
</dbReference>
<dbReference type="InterPro" id="IPR051619">
    <property type="entry name" value="TypeII_TA_RNase_PINc/VapC"/>
</dbReference>
<dbReference type="SUPFAM" id="SSF88723">
    <property type="entry name" value="PIN domain-like"/>
    <property type="match status" value="1"/>
</dbReference>
<feature type="domain" description="PIN" evidence="1">
    <location>
        <begin position="3"/>
        <end position="101"/>
    </location>
</feature>
<reference evidence="2 3" key="1">
    <citation type="submission" date="2023-09" db="EMBL/GenBank/DDBJ databases">
        <title>Pyrofollis japonicus gen. nov. sp. nov., a novel member of the family Pyrodictiaceae isolated from the Iheya North hydrothermal field.</title>
        <authorList>
            <person name="Miyazaki U."/>
            <person name="Sanari M."/>
            <person name="Tame A."/>
            <person name="Kitajima M."/>
            <person name="Okamoto A."/>
            <person name="Sawayama S."/>
            <person name="Miyazaki J."/>
            <person name="Takai K."/>
            <person name="Nakagawa S."/>
        </authorList>
    </citation>
    <scope>NUCLEOTIDE SEQUENCE [LARGE SCALE GENOMIC DNA]</scope>
    <source>
        <strain evidence="2 3">AV2</strain>
    </source>
</reference>
<organism evidence="2 3">
    <name type="scientific">Pyrodictium abyssi</name>
    <dbReference type="NCBI Taxonomy" id="54256"/>
    <lineage>
        <taxon>Archaea</taxon>
        <taxon>Thermoproteota</taxon>
        <taxon>Thermoprotei</taxon>
        <taxon>Desulfurococcales</taxon>
        <taxon>Pyrodictiaceae</taxon>
        <taxon>Pyrodictium</taxon>
    </lineage>
</organism>
<evidence type="ECO:0000313" key="3">
    <source>
        <dbReference type="Proteomes" id="UP001341135"/>
    </source>
</evidence>
<dbReference type="GeneID" id="89289396"/>
<dbReference type="Pfam" id="PF01850">
    <property type="entry name" value="PIN"/>
    <property type="match status" value="1"/>
</dbReference>
<dbReference type="Gene3D" id="3.40.50.1010">
    <property type="entry name" value="5'-nuclease"/>
    <property type="match status" value="1"/>
</dbReference>
<dbReference type="InterPro" id="IPR029060">
    <property type="entry name" value="PIN-like_dom_sf"/>
</dbReference>
<sequence length="121" mass="13067">MVAEKLLEEEAAVLDLTLYEAANAAVIEARRGLVQEPHRLAAAVSRLAGHLAVLRIKPEDLEAISKLAEQLGLTAYDAAYVYYARLHGAKLLTSDKEILAKARDIAVGTSAWLQGARADTE</sequence>
<gene>
    <name evidence="2" type="ORF">PABY_13830</name>
</gene>
<protein>
    <recommendedName>
        <fullName evidence="1">PIN domain-containing protein</fullName>
    </recommendedName>
</protein>
<name>A0ABN6ZUB1_9CREN</name>